<evidence type="ECO:0000259" key="5">
    <source>
        <dbReference type="Pfam" id="PF01182"/>
    </source>
</evidence>
<dbReference type="InterPro" id="IPR018321">
    <property type="entry name" value="Glucosamine6P_isomerase_CS"/>
</dbReference>
<comment type="caution">
    <text evidence="6">The sequence shown here is derived from an EMBL/GenBank/DDBJ whole genome shotgun (WGS) entry which is preliminary data.</text>
</comment>
<dbReference type="UniPathway" id="UPA00629">
    <property type="reaction ID" value="UER00684"/>
</dbReference>
<dbReference type="PANTHER" id="PTHR11280:SF5">
    <property type="entry name" value="GLUCOSAMINE-6-PHOSPHATE ISOMERASE"/>
    <property type="match status" value="1"/>
</dbReference>
<dbReference type="GO" id="GO:0005975">
    <property type="term" value="P:carbohydrate metabolic process"/>
    <property type="evidence" value="ECO:0007669"/>
    <property type="project" value="InterPro"/>
</dbReference>
<evidence type="ECO:0000313" key="6">
    <source>
        <dbReference type="EMBL" id="PSR34995.1"/>
    </source>
</evidence>
<dbReference type="GO" id="GO:0006046">
    <property type="term" value="P:N-acetylglucosamine catabolic process"/>
    <property type="evidence" value="ECO:0007669"/>
    <property type="project" value="UniProtKB-UniRule"/>
</dbReference>
<comment type="pathway">
    <text evidence="4">Amino-sugar metabolism; N-acetylneuraminate degradation; D-fructose 6-phosphate from N-acetylneuraminate: step 5/5.</text>
</comment>
<feature type="active site" description="For ring-opening step" evidence="4">
    <location>
        <position position="135"/>
    </location>
</feature>
<name>A0A2T2XKH9_9FIRM</name>
<dbReference type="GO" id="GO:0019262">
    <property type="term" value="P:N-acetylneuraminate catabolic process"/>
    <property type="evidence" value="ECO:0007669"/>
    <property type="project" value="UniProtKB-UniRule"/>
</dbReference>
<dbReference type="InterPro" id="IPR006148">
    <property type="entry name" value="Glc/Gal-6P_isomerase"/>
</dbReference>
<keyword evidence="3 4" id="KW-0119">Carbohydrate metabolism</keyword>
<comment type="caution">
    <text evidence="4">Lacks conserved residue(s) required for the propagation of feature annotation.</text>
</comment>
<comment type="similarity">
    <text evidence="4">Belongs to the glucosamine/galactosamine-6-phosphate isomerase family. NagB subfamily.</text>
</comment>
<dbReference type="GO" id="GO:0004342">
    <property type="term" value="F:glucosamine-6-phosphate deaminase activity"/>
    <property type="evidence" value="ECO:0007669"/>
    <property type="project" value="UniProtKB-UniRule"/>
</dbReference>
<organism evidence="6 7">
    <name type="scientific">Sulfobacillus benefaciens</name>
    <dbReference type="NCBI Taxonomy" id="453960"/>
    <lineage>
        <taxon>Bacteria</taxon>
        <taxon>Bacillati</taxon>
        <taxon>Bacillota</taxon>
        <taxon>Clostridia</taxon>
        <taxon>Eubacteriales</taxon>
        <taxon>Clostridiales Family XVII. Incertae Sedis</taxon>
        <taxon>Sulfobacillus</taxon>
    </lineage>
</organism>
<dbReference type="EMBL" id="PXYW01000004">
    <property type="protein sequence ID" value="PSR34995.1"/>
    <property type="molecule type" value="Genomic_DNA"/>
</dbReference>
<dbReference type="HAMAP" id="MF_01241">
    <property type="entry name" value="GlcN6P_deamin"/>
    <property type="match status" value="1"/>
</dbReference>
<comment type="catalytic activity">
    <reaction evidence="1 4">
        <text>alpha-D-glucosamine 6-phosphate + H2O = beta-D-fructose 6-phosphate + NH4(+)</text>
        <dbReference type="Rhea" id="RHEA:12172"/>
        <dbReference type="ChEBI" id="CHEBI:15377"/>
        <dbReference type="ChEBI" id="CHEBI:28938"/>
        <dbReference type="ChEBI" id="CHEBI:57634"/>
        <dbReference type="ChEBI" id="CHEBI:75989"/>
        <dbReference type="EC" id="3.5.99.6"/>
    </reaction>
</comment>
<feature type="active site" description="Proton acceptor; for ring-opening step" evidence="4">
    <location>
        <position position="137"/>
    </location>
</feature>
<feature type="domain" description="Glucosamine/galactosamine-6-phosphate isomerase" evidence="5">
    <location>
        <begin position="9"/>
        <end position="225"/>
    </location>
</feature>
<feature type="active site" description="Proton acceptor; for enolization step" evidence="4">
    <location>
        <position position="67"/>
    </location>
</feature>
<feature type="active site" description="For ring-opening step" evidence="4">
    <location>
        <position position="142"/>
    </location>
</feature>
<proteinExistence type="inferred from homology"/>
<dbReference type="SUPFAM" id="SSF100950">
    <property type="entry name" value="NagB/RpiA/CoA transferase-like"/>
    <property type="match status" value="1"/>
</dbReference>
<dbReference type="InterPro" id="IPR037171">
    <property type="entry name" value="NagB/RpiA_transferase-like"/>
</dbReference>
<comment type="function">
    <text evidence="4">Catalyzes the reversible isomerization-deamination of glucosamine 6-phosphate (GlcN6P) to form fructose 6-phosphate (Fru6P) and ammonium ion.</text>
</comment>
<dbReference type="GO" id="GO:0042802">
    <property type="term" value="F:identical protein binding"/>
    <property type="evidence" value="ECO:0007669"/>
    <property type="project" value="TreeGrafter"/>
</dbReference>
<evidence type="ECO:0000256" key="4">
    <source>
        <dbReference type="HAMAP-Rule" id="MF_01241"/>
    </source>
</evidence>
<evidence type="ECO:0000256" key="3">
    <source>
        <dbReference type="ARBA" id="ARBA00023277"/>
    </source>
</evidence>
<protein>
    <recommendedName>
        <fullName evidence="4">Glucosamine-6-phosphate deaminase</fullName>
        <ecNumber evidence="4">3.5.99.6</ecNumber>
    </recommendedName>
    <alternativeName>
        <fullName evidence="4">GlcN6P deaminase</fullName>
        <shortName evidence="4">GNPDA</shortName>
    </alternativeName>
    <alternativeName>
        <fullName evidence="4">Glucosamine-6-phosphate isomerase</fullName>
    </alternativeName>
</protein>
<dbReference type="Gene3D" id="3.40.50.1360">
    <property type="match status" value="1"/>
</dbReference>
<evidence type="ECO:0000313" key="7">
    <source>
        <dbReference type="Proteomes" id="UP000242972"/>
    </source>
</evidence>
<dbReference type="EC" id="3.5.99.6" evidence="4"/>
<dbReference type="Pfam" id="PF01182">
    <property type="entry name" value="Glucosamine_iso"/>
    <property type="match status" value="1"/>
</dbReference>
<dbReference type="PANTHER" id="PTHR11280">
    <property type="entry name" value="GLUCOSAMINE-6-PHOSPHATE ISOMERASE"/>
    <property type="match status" value="1"/>
</dbReference>
<dbReference type="AlphaFoldDB" id="A0A2T2XKH9"/>
<accession>A0A2T2XKH9</accession>
<gene>
    <name evidence="4 6" type="primary">nagB</name>
    <name evidence="6" type="ORF">C7B46_02195</name>
</gene>
<dbReference type="FunFam" id="3.40.50.1360:FF:000003">
    <property type="entry name" value="Glucosamine-6-phosphate deaminase"/>
    <property type="match status" value="1"/>
</dbReference>
<evidence type="ECO:0000256" key="1">
    <source>
        <dbReference type="ARBA" id="ARBA00000644"/>
    </source>
</evidence>
<reference evidence="6 7" key="1">
    <citation type="journal article" date="2014" name="BMC Genomics">
        <title>Comparison of environmental and isolate Sulfobacillus genomes reveals diverse carbon, sulfur, nitrogen, and hydrogen metabolisms.</title>
        <authorList>
            <person name="Justice N.B."/>
            <person name="Norman A."/>
            <person name="Brown C.T."/>
            <person name="Singh A."/>
            <person name="Thomas B.C."/>
            <person name="Banfield J.F."/>
        </authorList>
    </citation>
    <scope>NUCLEOTIDE SEQUENCE [LARGE SCALE GENOMIC DNA]</scope>
    <source>
        <strain evidence="6">AMDSBA4</strain>
    </source>
</reference>
<sequence>MVKIRTFETAQLATVYVAAIIEALITAHEHPVLGLATGSTPVQLYRQLVEFHHQGLHFSHVTTVNLDEYVGLSADHPQSYRRFMYDHLFSHIDISPEQTFVPNGQAVDLAAECARYDKILEAHPIDLQILGIGHNGHIGFNEPDQALQTKTHVVRLAEDTIVANTRFFSRLEDVPTQAITMGIQSILQAKAIILMAFGSDKAAAVRRALSGEVSTSVPASFLQMHPQVTFVLDAEAAVEMKMLGRDPIYSALEP</sequence>
<dbReference type="PROSITE" id="PS01161">
    <property type="entry name" value="GLC_GALNAC_ISOMERASE"/>
    <property type="match status" value="1"/>
</dbReference>
<keyword evidence="2 4" id="KW-0378">Hydrolase</keyword>
<dbReference type="CDD" id="cd01399">
    <property type="entry name" value="GlcN6P_deaminase"/>
    <property type="match status" value="1"/>
</dbReference>
<dbReference type="InterPro" id="IPR004547">
    <property type="entry name" value="Glucosamine6P_isomerase"/>
</dbReference>
<dbReference type="NCBIfam" id="TIGR00502">
    <property type="entry name" value="nagB"/>
    <property type="match status" value="1"/>
</dbReference>
<dbReference type="GO" id="GO:0005737">
    <property type="term" value="C:cytoplasm"/>
    <property type="evidence" value="ECO:0007669"/>
    <property type="project" value="TreeGrafter"/>
</dbReference>
<dbReference type="GO" id="GO:0006043">
    <property type="term" value="P:glucosamine catabolic process"/>
    <property type="evidence" value="ECO:0007669"/>
    <property type="project" value="TreeGrafter"/>
</dbReference>
<evidence type="ECO:0000256" key="2">
    <source>
        <dbReference type="ARBA" id="ARBA00022801"/>
    </source>
</evidence>
<dbReference type="Proteomes" id="UP000242972">
    <property type="component" value="Unassembled WGS sequence"/>
</dbReference>